<keyword evidence="2" id="KW-0805">Transcription regulation</keyword>
<evidence type="ECO:0000256" key="2">
    <source>
        <dbReference type="ARBA" id="ARBA00023015"/>
    </source>
</evidence>
<dbReference type="OrthoDB" id="9774011at2"/>
<evidence type="ECO:0000313" key="6">
    <source>
        <dbReference type="EMBL" id="RJL01156.1"/>
    </source>
</evidence>
<evidence type="ECO:0000313" key="7">
    <source>
        <dbReference type="Proteomes" id="UP000285530"/>
    </source>
</evidence>
<dbReference type="Gene3D" id="3.40.190.10">
    <property type="entry name" value="Periplasmic binding protein-like II"/>
    <property type="match status" value="2"/>
</dbReference>
<dbReference type="EMBL" id="QZEV01000071">
    <property type="protein sequence ID" value="RJL01156.1"/>
    <property type="molecule type" value="Genomic_DNA"/>
</dbReference>
<evidence type="ECO:0000259" key="5">
    <source>
        <dbReference type="PROSITE" id="PS50931"/>
    </source>
</evidence>
<dbReference type="SUPFAM" id="SSF53850">
    <property type="entry name" value="Periplasmic binding protein-like II"/>
    <property type="match status" value="1"/>
</dbReference>
<dbReference type="GO" id="GO:0003700">
    <property type="term" value="F:DNA-binding transcription factor activity"/>
    <property type="evidence" value="ECO:0007669"/>
    <property type="project" value="InterPro"/>
</dbReference>
<dbReference type="PANTHER" id="PTHR30118:SF6">
    <property type="entry name" value="HTH-TYPE TRANSCRIPTIONAL REGULATOR LEUO"/>
    <property type="match status" value="1"/>
</dbReference>
<comment type="caution">
    <text evidence="6">The sequence shown here is derived from an EMBL/GenBank/DDBJ whole genome shotgun (WGS) entry which is preliminary data.</text>
</comment>
<name>A0A418ZT34_9RHOB</name>
<dbReference type="InterPro" id="IPR050389">
    <property type="entry name" value="LysR-type_TF"/>
</dbReference>
<dbReference type="AlphaFoldDB" id="A0A418ZT34"/>
<sequence>MRHPTLPPEAAALDFAALEMLQVVRDAGSFSAAADRLGVNQSAVSYTMGKLRACFGDPLFVRQGGAQVATERCAALLAGTGTILAAMEEMVRPDAFDPARSTRNVTIACNYYERVLLIPRIVAAIRQAAPRMTVAVINAAGDGHLRLLSREADVLVGPFAPAGAGFHSRRLYPEDYACLMDPAHPAARGPELDEAAYLSLAHVLIQYGGTWRSAYLQEIEAAGHRLTPAITVPSPAGLDTLIAGSDLVATVPRRLGARLGARLVLRDCPFGGRFDLRIGWAADTNASALHRWLRELIWQACRG</sequence>
<keyword evidence="4" id="KW-0804">Transcription</keyword>
<dbReference type="PANTHER" id="PTHR30118">
    <property type="entry name" value="HTH-TYPE TRANSCRIPTIONAL REGULATOR LEUO-RELATED"/>
    <property type="match status" value="1"/>
</dbReference>
<dbReference type="Proteomes" id="UP000285530">
    <property type="component" value="Unassembled WGS sequence"/>
</dbReference>
<feature type="domain" description="HTH lysR-type" evidence="5">
    <location>
        <begin position="13"/>
        <end position="70"/>
    </location>
</feature>
<dbReference type="CDD" id="cd08417">
    <property type="entry name" value="PBP2_Nitroaromatics_like"/>
    <property type="match status" value="1"/>
</dbReference>
<organism evidence="6 7">
    <name type="scientific">Paracoccus aestuarii</name>
    <dbReference type="NCBI Taxonomy" id="453842"/>
    <lineage>
        <taxon>Bacteria</taxon>
        <taxon>Pseudomonadati</taxon>
        <taxon>Pseudomonadota</taxon>
        <taxon>Alphaproteobacteria</taxon>
        <taxon>Rhodobacterales</taxon>
        <taxon>Paracoccaceae</taxon>
        <taxon>Paracoccus</taxon>
    </lineage>
</organism>
<dbReference type="PRINTS" id="PR00039">
    <property type="entry name" value="HTHLYSR"/>
</dbReference>
<dbReference type="GO" id="GO:0003677">
    <property type="term" value="F:DNA binding"/>
    <property type="evidence" value="ECO:0007669"/>
    <property type="project" value="UniProtKB-KW"/>
</dbReference>
<dbReference type="Gene3D" id="1.10.10.10">
    <property type="entry name" value="Winged helix-like DNA-binding domain superfamily/Winged helix DNA-binding domain"/>
    <property type="match status" value="1"/>
</dbReference>
<reference evidence="6 7" key="1">
    <citation type="submission" date="2018-09" db="EMBL/GenBank/DDBJ databases">
        <title>Paracoccus onubensis nov. sp. a moderate halophilic bacterium isolated from Gruta de las Maravillas (Aracena, Spain).</title>
        <authorList>
            <person name="Jurado V."/>
            <person name="Gutierrez-Patricio S."/>
            <person name="Gonzalez-Pimentel J.L."/>
            <person name="Laiz L."/>
            <person name="Saiz-Jimenez C."/>
        </authorList>
    </citation>
    <scope>NUCLEOTIDE SEQUENCE [LARGE SCALE GENOMIC DNA]</scope>
    <source>
        <strain evidence="6 7">DSM 19484</strain>
    </source>
</reference>
<keyword evidence="3" id="KW-0238">DNA-binding</keyword>
<dbReference type="InterPro" id="IPR036388">
    <property type="entry name" value="WH-like_DNA-bd_sf"/>
</dbReference>
<evidence type="ECO:0000256" key="3">
    <source>
        <dbReference type="ARBA" id="ARBA00023125"/>
    </source>
</evidence>
<dbReference type="SUPFAM" id="SSF46785">
    <property type="entry name" value="Winged helix' DNA-binding domain"/>
    <property type="match status" value="1"/>
</dbReference>
<dbReference type="InterPro" id="IPR005119">
    <property type="entry name" value="LysR_subst-bd"/>
</dbReference>
<protein>
    <submittedName>
        <fullName evidence="6">LysR family transcriptional regulator</fullName>
    </submittedName>
</protein>
<dbReference type="RefSeq" id="WP_119886917.1">
    <property type="nucleotide sequence ID" value="NZ_CP067171.1"/>
</dbReference>
<dbReference type="Pfam" id="PF00126">
    <property type="entry name" value="HTH_1"/>
    <property type="match status" value="1"/>
</dbReference>
<keyword evidence="7" id="KW-1185">Reference proteome</keyword>
<evidence type="ECO:0000256" key="1">
    <source>
        <dbReference type="ARBA" id="ARBA00009437"/>
    </source>
</evidence>
<comment type="similarity">
    <text evidence="1">Belongs to the LysR transcriptional regulatory family.</text>
</comment>
<dbReference type="InterPro" id="IPR036390">
    <property type="entry name" value="WH_DNA-bd_sf"/>
</dbReference>
<proteinExistence type="inferred from homology"/>
<dbReference type="InterPro" id="IPR037402">
    <property type="entry name" value="YidZ_PBP2"/>
</dbReference>
<evidence type="ECO:0000256" key="4">
    <source>
        <dbReference type="ARBA" id="ARBA00023163"/>
    </source>
</evidence>
<dbReference type="Pfam" id="PF03466">
    <property type="entry name" value="LysR_substrate"/>
    <property type="match status" value="1"/>
</dbReference>
<gene>
    <name evidence="6" type="ORF">D3P06_12725</name>
</gene>
<accession>A0A418ZT34</accession>
<dbReference type="InterPro" id="IPR000847">
    <property type="entry name" value="LysR_HTH_N"/>
</dbReference>
<dbReference type="PROSITE" id="PS50931">
    <property type="entry name" value="HTH_LYSR"/>
    <property type="match status" value="1"/>
</dbReference>